<dbReference type="SUPFAM" id="SSF56112">
    <property type="entry name" value="Protein kinase-like (PK-like)"/>
    <property type="match status" value="1"/>
</dbReference>
<dbReference type="InterPro" id="IPR011009">
    <property type="entry name" value="Kinase-like_dom_sf"/>
</dbReference>
<evidence type="ECO:0000256" key="8">
    <source>
        <dbReference type="SAM" id="MobiDB-lite"/>
    </source>
</evidence>
<dbReference type="InterPro" id="IPR017441">
    <property type="entry name" value="Protein_kinase_ATP_BS"/>
</dbReference>
<feature type="domain" description="Protein kinase" evidence="9">
    <location>
        <begin position="10"/>
        <end position="262"/>
    </location>
</feature>
<evidence type="ECO:0000256" key="4">
    <source>
        <dbReference type="ARBA" id="ARBA00022741"/>
    </source>
</evidence>
<dbReference type="PROSITE" id="PS00108">
    <property type="entry name" value="PROTEIN_KINASE_ST"/>
    <property type="match status" value="1"/>
</dbReference>
<dbReference type="Gene3D" id="1.10.510.10">
    <property type="entry name" value="Transferase(Phosphotransferase) domain 1"/>
    <property type="match status" value="1"/>
</dbReference>
<dbReference type="PROSITE" id="PS00107">
    <property type="entry name" value="PROTEIN_KINASE_ATP"/>
    <property type="match status" value="1"/>
</dbReference>
<keyword evidence="3" id="KW-0808">Transferase</keyword>
<evidence type="ECO:0000256" key="5">
    <source>
        <dbReference type="ARBA" id="ARBA00022777"/>
    </source>
</evidence>
<evidence type="ECO:0000256" key="7">
    <source>
        <dbReference type="PROSITE-ProRule" id="PRU10141"/>
    </source>
</evidence>
<evidence type="ECO:0000259" key="9">
    <source>
        <dbReference type="PROSITE" id="PS50011"/>
    </source>
</evidence>
<proteinExistence type="predicted"/>
<evidence type="ECO:0000256" key="1">
    <source>
        <dbReference type="ARBA" id="ARBA00012513"/>
    </source>
</evidence>
<dbReference type="InterPro" id="IPR008271">
    <property type="entry name" value="Ser/Thr_kinase_AS"/>
</dbReference>
<dbReference type="Proteomes" id="UP000732378">
    <property type="component" value="Unassembled WGS sequence"/>
</dbReference>
<protein>
    <recommendedName>
        <fullName evidence="1">non-specific serine/threonine protein kinase</fullName>
        <ecNumber evidence="1">2.7.11.1</ecNumber>
    </recommendedName>
</protein>
<dbReference type="SMART" id="SM00220">
    <property type="entry name" value="S_TKc"/>
    <property type="match status" value="1"/>
</dbReference>
<dbReference type="RefSeq" id="WP_193668985.1">
    <property type="nucleotide sequence ID" value="NZ_JACDTV010000007.1"/>
</dbReference>
<reference evidence="10 11" key="1">
    <citation type="submission" date="2021-01" db="EMBL/GenBank/DDBJ databases">
        <title>Sequencing the genomes of 1000 actinobacteria strains.</title>
        <authorList>
            <person name="Klenk H.-P."/>
        </authorList>
    </citation>
    <scope>NUCLEOTIDE SEQUENCE [LARGE SCALE GENOMIC DNA]</scope>
    <source>
        <strain evidence="10 11">DSM 18239</strain>
    </source>
</reference>
<keyword evidence="6 7" id="KW-0067">ATP-binding</keyword>
<organism evidence="10 11">
    <name type="scientific">Nocardioides salarius</name>
    <dbReference type="NCBI Taxonomy" id="374513"/>
    <lineage>
        <taxon>Bacteria</taxon>
        <taxon>Bacillati</taxon>
        <taxon>Actinomycetota</taxon>
        <taxon>Actinomycetes</taxon>
        <taxon>Propionibacteriales</taxon>
        <taxon>Nocardioidaceae</taxon>
        <taxon>Nocardioides</taxon>
    </lineage>
</organism>
<feature type="compositionally biased region" description="Low complexity" evidence="8">
    <location>
        <begin position="349"/>
        <end position="361"/>
    </location>
</feature>
<dbReference type="Pfam" id="PF00069">
    <property type="entry name" value="Pkinase"/>
    <property type="match status" value="1"/>
</dbReference>
<dbReference type="InterPro" id="IPR000719">
    <property type="entry name" value="Prot_kinase_dom"/>
</dbReference>
<evidence type="ECO:0000256" key="6">
    <source>
        <dbReference type="ARBA" id="ARBA00022840"/>
    </source>
</evidence>
<keyword evidence="4 7" id="KW-0547">Nucleotide-binding</keyword>
<dbReference type="PANTHER" id="PTHR43289">
    <property type="entry name" value="MITOGEN-ACTIVATED PROTEIN KINASE KINASE KINASE 20-RELATED"/>
    <property type="match status" value="1"/>
</dbReference>
<name>A0ABS2M880_9ACTN</name>
<dbReference type="PANTHER" id="PTHR43289:SF6">
    <property type="entry name" value="SERINE_THREONINE-PROTEIN KINASE NEKL-3"/>
    <property type="match status" value="1"/>
</dbReference>
<dbReference type="EMBL" id="JAFBBZ010000001">
    <property type="protein sequence ID" value="MBM7507378.1"/>
    <property type="molecule type" value="Genomic_DNA"/>
</dbReference>
<dbReference type="PROSITE" id="PS50011">
    <property type="entry name" value="PROTEIN_KINASE_DOM"/>
    <property type="match status" value="1"/>
</dbReference>
<evidence type="ECO:0000313" key="10">
    <source>
        <dbReference type="EMBL" id="MBM7507378.1"/>
    </source>
</evidence>
<keyword evidence="2 10" id="KW-0723">Serine/threonine-protein kinase</keyword>
<keyword evidence="5 10" id="KW-0418">Kinase</keyword>
<accession>A0ABS2M880</accession>
<dbReference type="GO" id="GO:0004674">
    <property type="term" value="F:protein serine/threonine kinase activity"/>
    <property type="evidence" value="ECO:0007669"/>
    <property type="project" value="UniProtKB-KW"/>
</dbReference>
<evidence type="ECO:0000256" key="2">
    <source>
        <dbReference type="ARBA" id="ARBA00022527"/>
    </source>
</evidence>
<evidence type="ECO:0000256" key="3">
    <source>
        <dbReference type="ARBA" id="ARBA00022679"/>
    </source>
</evidence>
<feature type="binding site" evidence="7">
    <location>
        <position position="39"/>
    </location>
    <ligand>
        <name>ATP</name>
        <dbReference type="ChEBI" id="CHEBI:30616"/>
    </ligand>
</feature>
<dbReference type="EC" id="2.7.11.1" evidence="1"/>
<sequence length="361" mass="37968">MVSPLLNDRYELGPLLGSGGMADVHRATDRLLDRQVAVKVLRDVAGDPADRARFTAEARTLANLSHRGLVTVLDAGIDEEHPFLVMELVEGRALSAALAEGPLGAVETARVGAELASTLAHTHDRGVVHRDLKPANVLLGDDRRVKLADFGIARLIGDTVRHTRTGTAVGTAAYLSPEQVRGEDVSTAVDVYSLGLVLLESLTGERAFPGSPTESAMARLHRDPDVPSTLDDRWRRLLLAMTAADPAQRPAAHEVAASLEDLRAPRAADPTAVLTAPVRVTARVPGETLPDRAGAAVAHAPGRLWARLRETPAHQRGVAGAVAAVLLLVLVAGLASGGDDASGEQPPAQQGQGQDQQGRGR</sequence>
<dbReference type="CDD" id="cd14014">
    <property type="entry name" value="STKc_PknB_like"/>
    <property type="match status" value="1"/>
</dbReference>
<evidence type="ECO:0000313" key="11">
    <source>
        <dbReference type="Proteomes" id="UP000732378"/>
    </source>
</evidence>
<gene>
    <name evidence="10" type="ORF">JOE61_001192</name>
</gene>
<keyword evidence="11" id="KW-1185">Reference proteome</keyword>
<comment type="caution">
    <text evidence="10">The sequence shown here is derived from an EMBL/GenBank/DDBJ whole genome shotgun (WGS) entry which is preliminary data.</text>
</comment>
<dbReference type="Gene3D" id="3.30.200.20">
    <property type="entry name" value="Phosphorylase Kinase, domain 1"/>
    <property type="match status" value="1"/>
</dbReference>
<feature type="region of interest" description="Disordered" evidence="8">
    <location>
        <begin position="337"/>
        <end position="361"/>
    </location>
</feature>